<feature type="domain" description="TOD1/MUCI70 glycosyltransferase-like" evidence="1">
    <location>
        <begin position="88"/>
        <end position="287"/>
    </location>
</feature>
<organism evidence="2 3">
    <name type="scientific">Enterococcus raffinosus</name>
    <dbReference type="NCBI Taxonomy" id="71452"/>
    <lineage>
        <taxon>Bacteria</taxon>
        <taxon>Bacillati</taxon>
        <taxon>Bacillota</taxon>
        <taxon>Bacilli</taxon>
        <taxon>Lactobacillales</taxon>
        <taxon>Enterococcaceae</taxon>
        <taxon>Enterococcus</taxon>
    </lineage>
</organism>
<evidence type="ECO:0000313" key="3">
    <source>
        <dbReference type="Proteomes" id="UP001254770"/>
    </source>
</evidence>
<dbReference type="SUPFAM" id="SSF53448">
    <property type="entry name" value="Nucleotide-diphospho-sugar transferases"/>
    <property type="match status" value="1"/>
</dbReference>
<dbReference type="Proteomes" id="UP001254770">
    <property type="component" value="Unassembled WGS sequence"/>
</dbReference>
<gene>
    <name evidence="2" type="ORF">P7D69_01150</name>
</gene>
<proteinExistence type="predicted"/>
<sequence>MGIKDNMYINSLRALELNNLKLIQNEASLFSRKRIEKLKKSSITQTIKMAHNVFLSKRKFMKTKAYNSSIAKENRTQEEFEKDLVCSSEYYTKKIAVYTCVVGGYDKVNDPTIINENIDYFIFSDHDIQSKIWNQRSIPSKLLELGNNTLINRYLKFHPQELFDGYDYVIYVDGNVQVSSDITPLLKYTENRLGVVFHSHGYRDSIYDEVEVLIKVVKRGDPDKLTKQIAGYRQEGFPDNYGLPEATIIITDLSNNMAITFFTQWWEEFLKSQSLRDQIALPYVLWKNGIAASEVTLLGKNLRNSSKFMVATHK</sequence>
<dbReference type="EMBL" id="JARPXL010000001">
    <property type="protein sequence ID" value="MDT2542952.1"/>
    <property type="molecule type" value="Genomic_DNA"/>
</dbReference>
<dbReference type="InterPro" id="IPR029044">
    <property type="entry name" value="Nucleotide-diphossugar_trans"/>
</dbReference>
<accession>A0AAW8T3Z1</accession>
<comment type="caution">
    <text evidence="2">The sequence shown here is derived from an EMBL/GenBank/DDBJ whole genome shotgun (WGS) entry which is preliminary data.</text>
</comment>
<dbReference type="RefSeq" id="WP_222225616.1">
    <property type="nucleotide sequence ID" value="NZ_CP081846.1"/>
</dbReference>
<evidence type="ECO:0000313" key="2">
    <source>
        <dbReference type="EMBL" id="MDT2542952.1"/>
    </source>
</evidence>
<dbReference type="PANTHER" id="PTHR12956:SF17">
    <property type="entry name" value="OS01G0749100 PROTEIN"/>
    <property type="match status" value="1"/>
</dbReference>
<dbReference type="InterPro" id="IPR048354">
    <property type="entry name" value="TOD1_MUCI70_glycTrfase_dom"/>
</dbReference>
<reference evidence="2" key="1">
    <citation type="submission" date="2023-03" db="EMBL/GenBank/DDBJ databases">
        <authorList>
            <person name="Shen W."/>
            <person name="Cai J."/>
        </authorList>
    </citation>
    <scope>NUCLEOTIDE SEQUENCE</scope>
    <source>
        <strain evidence="2">Y15</strain>
    </source>
</reference>
<evidence type="ECO:0000259" key="1">
    <source>
        <dbReference type="Pfam" id="PF04765"/>
    </source>
</evidence>
<name>A0AAW8T3Z1_9ENTE</name>
<dbReference type="AlphaFoldDB" id="A0AAW8T3Z1"/>
<dbReference type="InterPro" id="IPR006852">
    <property type="entry name" value="TOD1_MUCI70"/>
</dbReference>
<dbReference type="PANTHER" id="PTHR12956">
    <property type="entry name" value="ALKALINE CERAMIDASE-RELATED"/>
    <property type="match status" value="1"/>
</dbReference>
<protein>
    <submittedName>
        <fullName evidence="2">DUF616 domain-containing protein</fullName>
    </submittedName>
</protein>
<dbReference type="Pfam" id="PF04765">
    <property type="entry name" value="TOD1_MUCI70"/>
    <property type="match status" value="1"/>
</dbReference>